<dbReference type="SUPFAM" id="SSF53098">
    <property type="entry name" value="Ribonuclease H-like"/>
    <property type="match status" value="1"/>
</dbReference>
<dbReference type="InterPro" id="IPR002156">
    <property type="entry name" value="RNaseH_domain"/>
</dbReference>
<evidence type="ECO:0000313" key="3">
    <source>
        <dbReference type="Proteomes" id="UP001558713"/>
    </source>
</evidence>
<dbReference type="InterPro" id="IPR012337">
    <property type="entry name" value="RNaseH-like_sf"/>
</dbReference>
<evidence type="ECO:0000313" key="2">
    <source>
        <dbReference type="EMBL" id="KAL1198838.1"/>
    </source>
</evidence>
<organism evidence="2 3">
    <name type="scientific">Cardamine amara subsp. amara</name>
    <dbReference type="NCBI Taxonomy" id="228776"/>
    <lineage>
        <taxon>Eukaryota</taxon>
        <taxon>Viridiplantae</taxon>
        <taxon>Streptophyta</taxon>
        <taxon>Embryophyta</taxon>
        <taxon>Tracheophyta</taxon>
        <taxon>Spermatophyta</taxon>
        <taxon>Magnoliopsida</taxon>
        <taxon>eudicotyledons</taxon>
        <taxon>Gunneridae</taxon>
        <taxon>Pentapetalae</taxon>
        <taxon>rosids</taxon>
        <taxon>malvids</taxon>
        <taxon>Brassicales</taxon>
        <taxon>Brassicaceae</taxon>
        <taxon>Cardamineae</taxon>
        <taxon>Cardamine</taxon>
    </lineage>
</organism>
<dbReference type="Proteomes" id="UP001558713">
    <property type="component" value="Unassembled WGS sequence"/>
</dbReference>
<dbReference type="AlphaFoldDB" id="A0ABD0ZW48"/>
<evidence type="ECO:0000259" key="1">
    <source>
        <dbReference type="Pfam" id="PF13456"/>
    </source>
</evidence>
<comment type="caution">
    <text evidence="2">The sequence shown here is derived from an EMBL/GenBank/DDBJ whole genome shotgun (WGS) entry which is preliminary data.</text>
</comment>
<name>A0ABD0ZW48_CARAN</name>
<dbReference type="Gene3D" id="3.30.420.10">
    <property type="entry name" value="Ribonuclease H-like superfamily/Ribonuclease H"/>
    <property type="match status" value="1"/>
</dbReference>
<dbReference type="EMBL" id="JBANAX010000657">
    <property type="protein sequence ID" value="KAL1198838.1"/>
    <property type="molecule type" value="Genomic_DNA"/>
</dbReference>
<gene>
    <name evidence="2" type="ORF">V5N11_008458</name>
</gene>
<feature type="domain" description="RNase H type-1" evidence="1">
    <location>
        <begin position="11"/>
        <end position="95"/>
    </location>
</feature>
<accession>A0ABD0ZW48</accession>
<dbReference type="InterPro" id="IPR036397">
    <property type="entry name" value="RNaseH_sf"/>
</dbReference>
<proteinExistence type="predicted"/>
<protein>
    <recommendedName>
        <fullName evidence="1">RNase H type-1 domain-containing protein</fullName>
    </recommendedName>
</protein>
<dbReference type="Pfam" id="PF13456">
    <property type="entry name" value="RVT_3"/>
    <property type="match status" value="1"/>
</dbReference>
<sequence length="108" mass="11725">MLLQDGSHLHDIPSALVAKAVALKLALLAVQAPDNTKVTCYSDFQVLIRLLKSGGHSNELFGILEDIRCISRSFLAISFTYLSRTENFLVDTLAEAQLSSCITSLDGV</sequence>
<reference evidence="2 3" key="1">
    <citation type="submission" date="2024-04" db="EMBL/GenBank/DDBJ databases">
        <title>Genome assembly C_amara_ONT_v2.</title>
        <authorList>
            <person name="Yant L."/>
            <person name="Moore C."/>
            <person name="Slenker M."/>
        </authorList>
    </citation>
    <scope>NUCLEOTIDE SEQUENCE [LARGE SCALE GENOMIC DNA]</scope>
    <source>
        <tissue evidence="2">Leaf</tissue>
    </source>
</reference>
<keyword evidence="3" id="KW-1185">Reference proteome</keyword>